<feature type="transmembrane region" description="Helical" evidence="13">
    <location>
        <begin position="6"/>
        <end position="29"/>
    </location>
</feature>
<evidence type="ECO:0000256" key="8">
    <source>
        <dbReference type="ARBA" id="ARBA00022989"/>
    </source>
</evidence>
<dbReference type="AlphaFoldDB" id="A0A0S2IAR7"/>
<feature type="transmembrane region" description="Helical" evidence="13">
    <location>
        <begin position="91"/>
        <end position="111"/>
    </location>
</feature>
<dbReference type="GO" id="GO:0030964">
    <property type="term" value="C:NADH dehydrogenase complex"/>
    <property type="evidence" value="ECO:0007669"/>
    <property type="project" value="TreeGrafter"/>
</dbReference>
<keyword evidence="13" id="KW-0679">Respiratory chain</keyword>
<dbReference type="PANTHER" id="PTHR11058:SF9">
    <property type="entry name" value="NADH-UBIQUINONE OXIDOREDUCTASE CHAIN 3"/>
    <property type="match status" value="1"/>
</dbReference>
<evidence type="ECO:0000256" key="4">
    <source>
        <dbReference type="ARBA" id="ARBA00021007"/>
    </source>
</evidence>
<keyword evidence="5 13" id="KW-0813">Transport</keyword>
<dbReference type="GO" id="GO:0008137">
    <property type="term" value="F:NADH dehydrogenase (ubiquinone) activity"/>
    <property type="evidence" value="ECO:0007669"/>
    <property type="project" value="UniProtKB-UniRule"/>
</dbReference>
<evidence type="ECO:0000256" key="12">
    <source>
        <dbReference type="ARBA" id="ARBA00049551"/>
    </source>
</evidence>
<dbReference type="InterPro" id="IPR000440">
    <property type="entry name" value="NADH_UbQ/plastoQ_OxRdtase_su3"/>
</dbReference>
<name>A0A0S2IAR7_9CNID</name>
<evidence type="ECO:0000256" key="5">
    <source>
        <dbReference type="ARBA" id="ARBA00022448"/>
    </source>
</evidence>
<evidence type="ECO:0000313" key="14">
    <source>
        <dbReference type="EMBL" id="ALO20836.1"/>
    </source>
</evidence>
<proteinExistence type="inferred from homology"/>
<evidence type="ECO:0000256" key="11">
    <source>
        <dbReference type="ARBA" id="ARBA00023136"/>
    </source>
</evidence>
<keyword evidence="11 13" id="KW-0472">Membrane</keyword>
<evidence type="ECO:0000256" key="3">
    <source>
        <dbReference type="ARBA" id="ARBA00012944"/>
    </source>
</evidence>
<dbReference type="HAMAP" id="MF_01394">
    <property type="entry name" value="NDH1_NuoA"/>
    <property type="match status" value="1"/>
</dbReference>
<dbReference type="InterPro" id="IPR038430">
    <property type="entry name" value="NDAH_ubi_oxred_su3_sf"/>
</dbReference>
<feature type="transmembrane region" description="Helical" evidence="13">
    <location>
        <begin position="60"/>
        <end position="79"/>
    </location>
</feature>
<keyword evidence="8 13" id="KW-1133">Transmembrane helix</keyword>
<dbReference type="FunFam" id="1.20.58.1610:FF:000004">
    <property type="entry name" value="NADH-quinone oxidoreductase subunit A"/>
    <property type="match status" value="1"/>
</dbReference>
<evidence type="ECO:0000256" key="7">
    <source>
        <dbReference type="ARBA" id="ARBA00022967"/>
    </source>
</evidence>
<dbReference type="Gene3D" id="1.20.58.1610">
    <property type="entry name" value="NADH:ubiquinone/plastoquinone oxidoreductase, chain 3"/>
    <property type="match status" value="1"/>
</dbReference>
<keyword evidence="6 13" id="KW-0812">Transmembrane</keyword>
<gene>
    <name evidence="14" type="primary">nad3</name>
</gene>
<evidence type="ECO:0000256" key="1">
    <source>
        <dbReference type="ARBA" id="ARBA00004141"/>
    </source>
</evidence>
<accession>A0A0S2IAR7</accession>
<keyword evidence="13" id="KW-0249">Electron transport</keyword>
<evidence type="ECO:0000256" key="2">
    <source>
        <dbReference type="ARBA" id="ARBA00008472"/>
    </source>
</evidence>
<reference evidence="14" key="1">
    <citation type="submission" date="2015-09" db="EMBL/GenBank/DDBJ databases">
        <title>Phylogenetic analysis of higher-level relationships within Hydroidolina (Cnidaria: Hydrozoa) using mitochondrial genome data and insight into their mitochondrial transcription.</title>
        <authorList>
            <person name="Kayal E."/>
            <person name="Bentlage B."/>
            <person name="Cartwright P."/>
            <person name="Yanagihara A."/>
            <person name="Lindsay D.J."/>
            <person name="Hopcroft R."/>
            <person name="Collins A.G."/>
        </authorList>
    </citation>
    <scope>NUCLEOTIDE SEQUENCE</scope>
</reference>
<dbReference type="EMBL" id="KT809337">
    <property type="protein sequence ID" value="ALO20836.1"/>
    <property type="molecule type" value="Genomic_DNA"/>
</dbReference>
<keyword evidence="9 13" id="KW-0520">NAD</keyword>
<geneLocation type="mitochondrion" evidence="14"/>
<comment type="function">
    <text evidence="13">Core subunit of the mitochondrial membrane respiratory chain NADH dehydrogenase (Complex I) which catalyzes electron transfer from NADH through the respiratory chain, using ubiquinone as an electron acceptor. Essential for the catalytic activity of complex I.</text>
</comment>
<sequence>MNLDFLTILIILTISLVLSTVISVASYLLGEKSPDKEKVSVYECGFDPFHSPGEPFSIRFFLIAILFLVFDLEISYLFPWSASSNIIPLNGQIIIGLFLLILVVGLIYEWIKGGLEWE</sequence>
<dbReference type="GO" id="GO:0016651">
    <property type="term" value="F:oxidoreductase activity, acting on NAD(P)H"/>
    <property type="evidence" value="ECO:0007669"/>
    <property type="project" value="InterPro"/>
</dbReference>
<keyword evidence="7 13" id="KW-1278">Translocase</keyword>
<comment type="similarity">
    <text evidence="2 13">Belongs to the complex I subunit 3 family.</text>
</comment>
<dbReference type="InterPro" id="IPR023043">
    <property type="entry name" value="NAD(P)H_OxRDtase_bac/plastid"/>
</dbReference>
<evidence type="ECO:0000256" key="13">
    <source>
        <dbReference type="RuleBase" id="RU003640"/>
    </source>
</evidence>
<keyword evidence="10 13" id="KW-0830">Ubiquinone</keyword>
<keyword evidence="13 14" id="KW-0496">Mitochondrion</keyword>
<dbReference type="PANTHER" id="PTHR11058">
    <property type="entry name" value="NADH-UBIQUINONE OXIDOREDUCTASE CHAIN 3"/>
    <property type="match status" value="1"/>
</dbReference>
<evidence type="ECO:0000256" key="9">
    <source>
        <dbReference type="ARBA" id="ARBA00023027"/>
    </source>
</evidence>
<evidence type="ECO:0000256" key="6">
    <source>
        <dbReference type="ARBA" id="ARBA00022692"/>
    </source>
</evidence>
<comment type="catalytic activity">
    <reaction evidence="12 13">
        <text>a ubiquinone + NADH + 5 H(+)(in) = a ubiquinol + NAD(+) + 4 H(+)(out)</text>
        <dbReference type="Rhea" id="RHEA:29091"/>
        <dbReference type="Rhea" id="RHEA-COMP:9565"/>
        <dbReference type="Rhea" id="RHEA-COMP:9566"/>
        <dbReference type="ChEBI" id="CHEBI:15378"/>
        <dbReference type="ChEBI" id="CHEBI:16389"/>
        <dbReference type="ChEBI" id="CHEBI:17976"/>
        <dbReference type="ChEBI" id="CHEBI:57540"/>
        <dbReference type="ChEBI" id="CHEBI:57945"/>
        <dbReference type="EC" id="7.1.1.2"/>
    </reaction>
</comment>
<comment type="subcellular location">
    <subcellularLocation>
        <location evidence="1">Membrane</location>
        <topology evidence="1">Multi-pass membrane protein</topology>
    </subcellularLocation>
    <subcellularLocation>
        <location evidence="13">Mitochondrion membrane</location>
        <topology evidence="13">Multi-pass membrane protein</topology>
    </subcellularLocation>
</comment>
<dbReference type="EC" id="7.1.1.2" evidence="3 13"/>
<evidence type="ECO:0000256" key="10">
    <source>
        <dbReference type="ARBA" id="ARBA00023075"/>
    </source>
</evidence>
<dbReference type="Pfam" id="PF00507">
    <property type="entry name" value="Oxidored_q4"/>
    <property type="match status" value="1"/>
</dbReference>
<organism evidence="14">
    <name type="scientific">Halitholus cirratus</name>
    <dbReference type="NCBI Taxonomy" id="1622219"/>
    <lineage>
        <taxon>Eukaryota</taxon>
        <taxon>Metazoa</taxon>
        <taxon>Cnidaria</taxon>
        <taxon>Hydrozoa</taxon>
        <taxon>Hydroidolina</taxon>
        <taxon>Anthoathecata</taxon>
        <taxon>Filifera</taxon>
        <taxon>Pandeidae</taxon>
        <taxon>Halitholus</taxon>
    </lineage>
</organism>
<dbReference type="GO" id="GO:0031966">
    <property type="term" value="C:mitochondrial membrane"/>
    <property type="evidence" value="ECO:0007669"/>
    <property type="project" value="UniProtKB-SubCell"/>
</dbReference>
<protein>
    <recommendedName>
        <fullName evidence="4 13">NADH-ubiquinone oxidoreductase chain 3</fullName>
        <ecNumber evidence="3 13">7.1.1.2</ecNumber>
    </recommendedName>
</protein>